<dbReference type="EC" id="2.7.1.-" evidence="2"/>
<keyword evidence="2" id="KW-0808">Transferase</keyword>
<dbReference type="InterPro" id="IPR051541">
    <property type="entry name" value="PTS_SugarTrans_NitroReg"/>
</dbReference>
<dbReference type="AlphaFoldDB" id="A0A238J2R1"/>
<gene>
    <name evidence="2" type="primary">ptsN</name>
    <name evidence="2" type="ORF">BOA8489_03040</name>
</gene>
<organism evidence="2 3">
    <name type="scientific">Boseongicola aestuarii</name>
    <dbReference type="NCBI Taxonomy" id="1470561"/>
    <lineage>
        <taxon>Bacteria</taxon>
        <taxon>Pseudomonadati</taxon>
        <taxon>Pseudomonadota</taxon>
        <taxon>Alphaproteobacteria</taxon>
        <taxon>Rhodobacterales</taxon>
        <taxon>Paracoccaceae</taxon>
        <taxon>Boseongicola</taxon>
    </lineage>
</organism>
<dbReference type="PANTHER" id="PTHR47738:SF1">
    <property type="entry name" value="NITROGEN REGULATORY PROTEIN"/>
    <property type="match status" value="1"/>
</dbReference>
<accession>A0A238J2R1</accession>
<dbReference type="GO" id="GO:0016740">
    <property type="term" value="F:transferase activity"/>
    <property type="evidence" value="ECO:0007669"/>
    <property type="project" value="UniProtKB-KW"/>
</dbReference>
<dbReference type="PANTHER" id="PTHR47738">
    <property type="entry name" value="PTS SYSTEM FRUCTOSE-LIKE EIIA COMPONENT-RELATED"/>
    <property type="match status" value="1"/>
</dbReference>
<dbReference type="InterPro" id="IPR002178">
    <property type="entry name" value="PTS_EIIA_type-2_dom"/>
</dbReference>
<protein>
    <submittedName>
        <fullName evidence="2">Nitrogen regulatory protein</fullName>
        <ecNumber evidence="2">2.7.1.-</ecNumber>
    </submittedName>
</protein>
<dbReference type="Proteomes" id="UP000201838">
    <property type="component" value="Unassembled WGS sequence"/>
</dbReference>
<dbReference type="PROSITE" id="PS00372">
    <property type="entry name" value="PTS_EIIA_TYPE_2_HIS"/>
    <property type="match status" value="1"/>
</dbReference>
<keyword evidence="3" id="KW-1185">Reference proteome</keyword>
<dbReference type="EMBL" id="FXXQ01000011">
    <property type="protein sequence ID" value="SMX24907.1"/>
    <property type="molecule type" value="Genomic_DNA"/>
</dbReference>
<evidence type="ECO:0000313" key="2">
    <source>
        <dbReference type="EMBL" id="SMX24907.1"/>
    </source>
</evidence>
<dbReference type="SUPFAM" id="SSF55804">
    <property type="entry name" value="Phoshotransferase/anion transport protein"/>
    <property type="match status" value="1"/>
</dbReference>
<feature type="domain" description="PTS EIIA type-2" evidence="1">
    <location>
        <begin position="6"/>
        <end position="149"/>
    </location>
</feature>
<dbReference type="Gene3D" id="3.40.930.10">
    <property type="entry name" value="Mannitol-specific EII, Chain A"/>
    <property type="match status" value="1"/>
</dbReference>
<name>A0A238J2R1_9RHOB</name>
<dbReference type="PROSITE" id="PS51094">
    <property type="entry name" value="PTS_EIIA_TYPE_2"/>
    <property type="match status" value="1"/>
</dbReference>
<dbReference type="Pfam" id="PF00359">
    <property type="entry name" value="PTS_EIIA_2"/>
    <property type="match status" value="1"/>
</dbReference>
<dbReference type="GO" id="GO:0030295">
    <property type="term" value="F:protein kinase activator activity"/>
    <property type="evidence" value="ECO:0007669"/>
    <property type="project" value="TreeGrafter"/>
</dbReference>
<evidence type="ECO:0000259" key="1">
    <source>
        <dbReference type="PROSITE" id="PS51094"/>
    </source>
</evidence>
<proteinExistence type="predicted"/>
<reference evidence="3" key="1">
    <citation type="submission" date="2017-05" db="EMBL/GenBank/DDBJ databases">
        <authorList>
            <person name="Rodrigo-Torres L."/>
            <person name="Arahal R. D."/>
            <person name="Lucena T."/>
        </authorList>
    </citation>
    <scope>NUCLEOTIDE SEQUENCE [LARGE SCALE GENOMIC DNA]</scope>
    <source>
        <strain evidence="3">CECT 8489</strain>
    </source>
</reference>
<evidence type="ECO:0000313" key="3">
    <source>
        <dbReference type="Proteomes" id="UP000201838"/>
    </source>
</evidence>
<dbReference type="CDD" id="cd00211">
    <property type="entry name" value="PTS_IIA_fru"/>
    <property type="match status" value="1"/>
</dbReference>
<sequence>MIDLATILRPDAVKALHGVTSKKRLFQEIADVASSISGVELTDICSALQERENLGPTGVGHGIALPHARLAGITSVFGVFIRLEKPLDFDSVDRQPVDLAFALLAPEDAGVEHLKALALVSRTMRDTNVCGKLRANNNPATLHTILTERQNVQAA</sequence>
<dbReference type="InterPro" id="IPR016152">
    <property type="entry name" value="PTrfase/Anion_transptr"/>
</dbReference>